<evidence type="ECO:0000256" key="2">
    <source>
        <dbReference type="SAM" id="Phobius"/>
    </source>
</evidence>
<dbReference type="OrthoDB" id="10039566at2759"/>
<reference evidence="3 4" key="1">
    <citation type="journal article" date="2013" name="Nat. Commun.">
        <title>The evolution and pathogenic mechanisms of the rice sheath blight pathogen.</title>
        <authorList>
            <person name="Zheng A."/>
            <person name="Lin R."/>
            <person name="Xu L."/>
            <person name="Qin P."/>
            <person name="Tang C."/>
            <person name="Ai P."/>
            <person name="Zhang D."/>
            <person name="Liu Y."/>
            <person name="Sun Z."/>
            <person name="Feng H."/>
            <person name="Wang Y."/>
            <person name="Chen Y."/>
            <person name="Liang X."/>
            <person name="Fu R."/>
            <person name="Li Q."/>
            <person name="Zhang J."/>
            <person name="Yu X."/>
            <person name="Xie Z."/>
            <person name="Ding L."/>
            <person name="Guan P."/>
            <person name="Tang J."/>
            <person name="Liang Y."/>
            <person name="Wang S."/>
            <person name="Deng Q."/>
            <person name="Li S."/>
            <person name="Zhu J."/>
            <person name="Wang L."/>
            <person name="Liu H."/>
            <person name="Li P."/>
        </authorList>
    </citation>
    <scope>NUCLEOTIDE SEQUENCE [LARGE SCALE GENOMIC DNA]</scope>
    <source>
        <strain evidence="4">AG-1 IA</strain>
    </source>
</reference>
<keyword evidence="2" id="KW-0472">Membrane</keyword>
<name>L8WWK6_THACA</name>
<organism evidence="3 4">
    <name type="scientific">Thanatephorus cucumeris (strain AG1-IA)</name>
    <name type="common">Rice sheath blight fungus</name>
    <name type="synonym">Rhizoctonia solani</name>
    <dbReference type="NCBI Taxonomy" id="983506"/>
    <lineage>
        <taxon>Eukaryota</taxon>
        <taxon>Fungi</taxon>
        <taxon>Dikarya</taxon>
        <taxon>Basidiomycota</taxon>
        <taxon>Agaricomycotina</taxon>
        <taxon>Agaricomycetes</taxon>
        <taxon>Cantharellales</taxon>
        <taxon>Ceratobasidiaceae</taxon>
        <taxon>Rhizoctonia</taxon>
        <taxon>Rhizoctonia solani AG-1</taxon>
    </lineage>
</organism>
<keyword evidence="2" id="KW-0812">Transmembrane</keyword>
<dbReference type="PANTHER" id="PTHR48148">
    <property type="entry name" value="KERATINOCYTE PROLINE-RICH PROTEIN"/>
    <property type="match status" value="1"/>
</dbReference>
<proteinExistence type="predicted"/>
<feature type="compositionally biased region" description="Acidic residues" evidence="1">
    <location>
        <begin position="722"/>
        <end position="742"/>
    </location>
</feature>
<accession>L8WWK6</accession>
<keyword evidence="4" id="KW-1185">Reference proteome</keyword>
<evidence type="ECO:0000313" key="3">
    <source>
        <dbReference type="EMBL" id="ELU42350.1"/>
    </source>
</evidence>
<feature type="compositionally biased region" description="Low complexity" evidence="1">
    <location>
        <begin position="42"/>
        <end position="53"/>
    </location>
</feature>
<dbReference type="STRING" id="983506.L8WWK6"/>
<feature type="region of interest" description="Disordered" evidence="1">
    <location>
        <begin position="17"/>
        <end position="63"/>
    </location>
</feature>
<feature type="transmembrane region" description="Helical" evidence="2">
    <location>
        <begin position="69"/>
        <end position="95"/>
    </location>
</feature>
<evidence type="ECO:0000313" key="4">
    <source>
        <dbReference type="Proteomes" id="UP000011668"/>
    </source>
</evidence>
<dbReference type="OMA" id="WKAIGRW"/>
<feature type="compositionally biased region" description="Pro residues" evidence="1">
    <location>
        <begin position="745"/>
        <end position="757"/>
    </location>
</feature>
<dbReference type="AlphaFoldDB" id="L8WWK6"/>
<evidence type="ECO:0000256" key="1">
    <source>
        <dbReference type="SAM" id="MobiDB-lite"/>
    </source>
</evidence>
<feature type="compositionally biased region" description="Polar residues" evidence="1">
    <location>
        <begin position="21"/>
        <end position="40"/>
    </location>
</feature>
<feature type="compositionally biased region" description="Polar residues" evidence="1">
    <location>
        <begin position="657"/>
        <end position="671"/>
    </location>
</feature>
<dbReference type="HOGENOM" id="CLU_014996_0_0_1"/>
<keyword evidence="2" id="KW-1133">Transmembrane helix</keyword>
<feature type="region of interest" description="Disordered" evidence="1">
    <location>
        <begin position="646"/>
        <end position="782"/>
    </location>
</feature>
<feature type="region of interest" description="Disordered" evidence="1">
    <location>
        <begin position="855"/>
        <end position="903"/>
    </location>
</feature>
<comment type="caution">
    <text evidence="3">The sequence shown here is derived from an EMBL/GenBank/DDBJ whole genome shotgun (WGS) entry which is preliminary data.</text>
</comment>
<feature type="compositionally biased region" description="Basic and acidic residues" evidence="1">
    <location>
        <begin position="684"/>
        <end position="697"/>
    </location>
</feature>
<feature type="compositionally biased region" description="Acidic residues" evidence="1">
    <location>
        <begin position="698"/>
        <end position="709"/>
    </location>
</feature>
<evidence type="ECO:0008006" key="5">
    <source>
        <dbReference type="Google" id="ProtNLM"/>
    </source>
</evidence>
<dbReference type="Proteomes" id="UP000011668">
    <property type="component" value="Unassembled WGS sequence"/>
</dbReference>
<dbReference type="EMBL" id="AFRT01000854">
    <property type="protein sequence ID" value="ELU42350.1"/>
    <property type="molecule type" value="Genomic_DNA"/>
</dbReference>
<dbReference type="PANTHER" id="PTHR48148:SF3">
    <property type="entry name" value="KERATINOCYTE PROLINE-RICH PROTEIN"/>
    <property type="match status" value="1"/>
</dbReference>
<sequence length="903" mass="99013">MSVQGAASHHHLFEFPPPIFHQNSMHTPGNVPTTEQTPLLFSSDSDSSSSSSSSDRDCRPKAQHTPVPWTYHVVTLAFVALSLVLCLVVTLIFTIHSYVGPLLRADPSVLAQRSLIVEGPSRFKVINYTSDGIWCELGGLAAIDASRTFGLSSSHLTDRIASWAARRVGSVTITTPEVQVFSYDATFLAALELPAINLPLTTSSPPKLKNVTVQALFRPARNIDNILKFASHSWETGAGELRLRVPKGVVVGGKRPSGWRKWIRIEKHDIAASIKLNIPPIPGLPPAPPNGPRPTPDLASLVYLQSYHILPPPPTLRLVGTATLPNPLPFILQGAIELSLPFVVSLPPLDSKDPLPIARVETAPLALTAPNISLAISGHVLPLPSSSSSISPVSKFASDFLAARSSPVLITTDFLRDLGVAGEITMKAEFPASGTRPDLLRDVQISNMRISLRGEQILASAFVRAHIVPPNSLSAVHINATRVWPDLLVYDGPAPQLWPFDDPSPRAYSGIEYDEHWTEPDPMPLPRPLPPNAFARIRPDSWVLAHTESSDGQQSGENQGVWVHAQVTDIPLDVLPGRNPELQRFIRKVLFNPNGARAGVAGITAVAARVGGLVVGSRESGELEMYGLPLRGETTVGKKSLLGWSVPSPDDSIPTPIASSIPTSTRTVPTPSQHPPVLTYVPEPPRRLEPVPMRDPEPEPEPDAEPEYESEFRAEPQLQPEPEVEVESEPYFELDDEYEYEYEPAPTPAPSPTPAPAPVHRSEPEPQLEPELEYEPEPPVERWPSYGGWEDPEDKLTYEVQGSEELWQVGVINGFFYRFILDKVWDNYLIIFKLCLALRLQLPRSKSQIRPPLRMWPAHVPNQRPTSGGSGCPKLAKPRHEHRLRDGAQNQGVRQGTKALTDV</sequence>
<gene>
    <name evidence="3" type="ORF">AG1IA_03616</name>
</gene>
<protein>
    <recommendedName>
        <fullName evidence="5">Transmembrane protein</fullName>
    </recommendedName>
</protein>
<feature type="compositionally biased region" description="Acidic residues" evidence="1">
    <location>
        <begin position="766"/>
        <end position="778"/>
    </location>
</feature>